<feature type="compositionally biased region" description="Basic and acidic residues" evidence="1">
    <location>
        <begin position="269"/>
        <end position="292"/>
    </location>
</feature>
<feature type="region of interest" description="Disordered" evidence="1">
    <location>
        <begin position="246"/>
        <end position="355"/>
    </location>
</feature>
<feature type="compositionally biased region" description="Basic and acidic residues" evidence="1">
    <location>
        <begin position="314"/>
        <end position="327"/>
    </location>
</feature>
<feature type="compositionally biased region" description="Basic and acidic residues" evidence="1">
    <location>
        <begin position="45"/>
        <end position="65"/>
    </location>
</feature>
<gene>
    <name evidence="2" type="ORF">SPSK_04393</name>
</gene>
<evidence type="ECO:0000313" key="3">
    <source>
        <dbReference type="Proteomes" id="UP000033710"/>
    </source>
</evidence>
<dbReference type="PANTHER" id="PTHR34117:SF1">
    <property type="entry name" value="STYLE CELL-CYCLE INHIBITOR 1"/>
    <property type="match status" value="1"/>
</dbReference>
<dbReference type="VEuPathDB" id="FungiDB:SPSK_04393"/>
<sequence>MEEDKGTERSRRSSPGRREKHRHREREHRQHQHHHREHRRTRSRSPRERKQQTIKDRIEDRDGHRSRSHHHRDRDRGRDKDKDGKPVQLPHGARLLVAGADYSKFSPVFAAYLSQEKHLTLAELDEHQSQNRWRRFVDKWNGRDLADKWYEPQLFLRAVRGDVAADARVEDHEEDKDKDSESSDSDYGPALPPDERDPSSIAVGSVARSRHLGVPGPAIPSRADLDERRALEEEDCQAERAALRLARRADRTEQRERLDELVPRAAAGTRERQLEKKRERNAQMRGFRDRSPGGDLVGDDELMGGDEGGSSRRSAQEKKKEADEAAARRTLWQLRREEEQRARDDELAERRAQYRAREEETMDMLRELARQRFG</sequence>
<accession>A0A0F2M0Q5</accession>
<comment type="caution">
    <text evidence="2">The sequence shown here is derived from an EMBL/GenBank/DDBJ whole genome shotgun (WGS) entry which is preliminary data.</text>
</comment>
<feature type="compositionally biased region" description="Basic and acidic residues" evidence="1">
    <location>
        <begin position="167"/>
        <end position="181"/>
    </location>
</feature>
<dbReference type="RefSeq" id="XP_016585958.1">
    <property type="nucleotide sequence ID" value="XM_016731201.1"/>
</dbReference>
<dbReference type="InterPro" id="IPR044688">
    <property type="entry name" value="SCI-1-like"/>
</dbReference>
<feature type="compositionally biased region" description="Basic and acidic residues" evidence="1">
    <location>
        <begin position="334"/>
        <end position="355"/>
    </location>
</feature>
<reference evidence="2 3" key="1">
    <citation type="journal article" date="2014" name="BMC Genomics">
        <title>Comparative genomics of the major fungal agents of human and animal Sporotrichosis: Sporothrix schenckii and Sporothrix brasiliensis.</title>
        <authorList>
            <person name="Teixeira M.M."/>
            <person name="de Almeida L.G."/>
            <person name="Kubitschek-Barreira P."/>
            <person name="Alves F.L."/>
            <person name="Kioshima E.S."/>
            <person name="Abadio A.K."/>
            <person name="Fernandes L."/>
            <person name="Derengowski L.S."/>
            <person name="Ferreira K.S."/>
            <person name="Souza R.C."/>
            <person name="Ruiz J.C."/>
            <person name="de Andrade N.C."/>
            <person name="Paes H.C."/>
            <person name="Nicola A.M."/>
            <person name="Albuquerque P."/>
            <person name="Gerber A.L."/>
            <person name="Martins V.P."/>
            <person name="Peconick L.D."/>
            <person name="Neto A.V."/>
            <person name="Chaucanez C.B."/>
            <person name="Silva P.A."/>
            <person name="Cunha O.L."/>
            <person name="de Oliveira F.F."/>
            <person name="dos Santos T.C."/>
            <person name="Barros A.L."/>
            <person name="Soares M.A."/>
            <person name="de Oliveira L.M."/>
            <person name="Marini M.M."/>
            <person name="Villalobos-Duno H."/>
            <person name="Cunha M.M."/>
            <person name="de Hoog S."/>
            <person name="da Silveira J.F."/>
            <person name="Henrissat B."/>
            <person name="Nino-Vega G.A."/>
            <person name="Cisalpino P.S."/>
            <person name="Mora-Montes H.M."/>
            <person name="Almeida S.R."/>
            <person name="Stajich J.E."/>
            <person name="Lopes-Bezerra L.M."/>
            <person name="Vasconcelos A.T."/>
            <person name="Felipe M.S."/>
        </authorList>
    </citation>
    <scope>NUCLEOTIDE SEQUENCE [LARGE SCALE GENOMIC DNA]</scope>
    <source>
        <strain evidence="2 3">1099-18</strain>
    </source>
</reference>
<evidence type="ECO:0000313" key="2">
    <source>
        <dbReference type="EMBL" id="KJR83282.1"/>
    </source>
</evidence>
<reference evidence="2 3" key="2">
    <citation type="journal article" date="2015" name="Eukaryot. Cell">
        <title>Asexual propagation of a virulent clone complex in a human and feline outbreak of sporotrichosis.</title>
        <authorList>
            <person name="Teixeira Mde M."/>
            <person name="Rodrigues A.M."/>
            <person name="Tsui C.K."/>
            <person name="de Almeida L.G."/>
            <person name="Van Diepeningen A.D."/>
            <person name="van den Ende B.G."/>
            <person name="Fernandes G.F."/>
            <person name="Kano R."/>
            <person name="Hamelin R.C."/>
            <person name="Lopes-Bezerra L.M."/>
            <person name="Vasconcelos A.T."/>
            <person name="de Hoog S."/>
            <person name="de Camargo Z.P."/>
            <person name="Felipe M.S."/>
        </authorList>
    </citation>
    <scope>NUCLEOTIDE SEQUENCE [LARGE SCALE GENOMIC DNA]</scope>
    <source>
        <strain evidence="2 3">1099-18</strain>
    </source>
</reference>
<dbReference type="KEGG" id="ssck:SPSK_04393"/>
<feature type="region of interest" description="Disordered" evidence="1">
    <location>
        <begin position="167"/>
        <end position="200"/>
    </location>
</feature>
<feature type="compositionally biased region" description="Basic and acidic residues" evidence="1">
    <location>
        <begin position="74"/>
        <end position="85"/>
    </location>
</feature>
<protein>
    <submittedName>
        <fullName evidence="2">Uncharacterized protein</fullName>
    </submittedName>
</protein>
<dbReference type="GeneID" id="27666478"/>
<feature type="compositionally biased region" description="Basic and acidic residues" evidence="1">
    <location>
        <begin position="1"/>
        <end position="11"/>
    </location>
</feature>
<dbReference type="PANTHER" id="PTHR34117">
    <property type="entry name" value="STYLE CELL-CYCLE INHIBITOR 1"/>
    <property type="match status" value="1"/>
</dbReference>
<dbReference type="OrthoDB" id="2139939at2759"/>
<proteinExistence type="predicted"/>
<dbReference type="AlphaFoldDB" id="A0A0F2M0Q5"/>
<feature type="compositionally biased region" description="Basic and acidic residues" evidence="1">
    <location>
        <begin position="246"/>
        <end position="262"/>
    </location>
</feature>
<organism evidence="2 3">
    <name type="scientific">Sporothrix schenckii 1099-18</name>
    <dbReference type="NCBI Taxonomy" id="1397361"/>
    <lineage>
        <taxon>Eukaryota</taxon>
        <taxon>Fungi</taxon>
        <taxon>Dikarya</taxon>
        <taxon>Ascomycota</taxon>
        <taxon>Pezizomycotina</taxon>
        <taxon>Sordariomycetes</taxon>
        <taxon>Sordariomycetidae</taxon>
        <taxon>Ophiostomatales</taxon>
        <taxon>Ophiostomataceae</taxon>
        <taxon>Sporothrix</taxon>
    </lineage>
</organism>
<dbReference type="Proteomes" id="UP000033710">
    <property type="component" value="Unassembled WGS sequence"/>
</dbReference>
<feature type="compositionally biased region" description="Basic residues" evidence="1">
    <location>
        <begin position="12"/>
        <end position="44"/>
    </location>
</feature>
<name>A0A0F2M0Q5_SPOSC</name>
<dbReference type="EMBL" id="AXCR01000010">
    <property type="protein sequence ID" value="KJR83282.1"/>
    <property type="molecule type" value="Genomic_DNA"/>
</dbReference>
<feature type="region of interest" description="Disordered" evidence="1">
    <location>
        <begin position="1"/>
        <end position="90"/>
    </location>
</feature>
<evidence type="ECO:0000256" key="1">
    <source>
        <dbReference type="SAM" id="MobiDB-lite"/>
    </source>
</evidence>